<evidence type="ECO:0000256" key="1">
    <source>
        <dbReference type="ARBA" id="ARBA00022857"/>
    </source>
</evidence>
<evidence type="ECO:0000259" key="5">
    <source>
        <dbReference type="Pfam" id="PF00389"/>
    </source>
</evidence>
<dbReference type="PANTHER" id="PTHR10996:SF178">
    <property type="entry name" value="2-HYDROXYACID DEHYDROGENASE YGL185C-RELATED"/>
    <property type="match status" value="1"/>
</dbReference>
<sequence>MSFEILLINPVLPSLERQLAERYTLHRYYEHADKAGYLREIGARIDGVVTGGASGIAREVMARLPKLRIVAVNGIGTDAVDLDHARERGLHVSTTPGVLTDDVADLALGLLLATCRGICNSDRQVREGGWGKAPALPLARKFSGMRVGIVGLGRVGRAIATRAAAFGCPIAYTDLRAIDGVPYRFVDDLAALARDSDALVLAASADRAEGIVDARVLDALGPDGYLINVARGRLVDEPALVRALAEGRIAGAGLDVFVDEPNVPAELYSMPNVVLQPHRASATVQTREAMGAIVLDSLAASFAGRRPATSVTP</sequence>
<dbReference type="InterPro" id="IPR050223">
    <property type="entry name" value="D-isomer_2-hydroxyacid_DH"/>
</dbReference>
<dbReference type="GO" id="GO:0030267">
    <property type="term" value="F:glyoxylate reductase (NADPH) activity"/>
    <property type="evidence" value="ECO:0007669"/>
    <property type="project" value="TreeGrafter"/>
</dbReference>
<dbReference type="GO" id="GO:0005829">
    <property type="term" value="C:cytosol"/>
    <property type="evidence" value="ECO:0007669"/>
    <property type="project" value="TreeGrafter"/>
</dbReference>
<dbReference type="Gene3D" id="3.40.50.720">
    <property type="entry name" value="NAD(P)-binding Rossmann-like Domain"/>
    <property type="match status" value="2"/>
</dbReference>
<keyword evidence="2 4" id="KW-0560">Oxidoreductase</keyword>
<dbReference type="CDD" id="cd12156">
    <property type="entry name" value="HPPR"/>
    <property type="match status" value="1"/>
</dbReference>
<protein>
    <submittedName>
        <fullName evidence="7">Dihydrofolate reductase</fullName>
    </submittedName>
</protein>
<keyword evidence="1" id="KW-0521">NADP</keyword>
<feature type="domain" description="D-isomer specific 2-hydroxyacid dehydrogenase NAD-binding" evidence="6">
    <location>
        <begin position="108"/>
        <end position="280"/>
    </location>
</feature>
<dbReference type="AlphaFoldDB" id="A0A2A7SE16"/>
<reference evidence="8" key="1">
    <citation type="submission" date="2017-09" db="EMBL/GenBank/DDBJ databases">
        <title>FDA dAtabase for Regulatory Grade micrObial Sequences (FDA-ARGOS): Supporting development and validation of Infectious Disease Dx tests.</title>
        <authorList>
            <person name="Minogue T."/>
            <person name="Wolcott M."/>
            <person name="Wasieloski L."/>
            <person name="Aguilar W."/>
            <person name="Moore D."/>
            <person name="Tallon L."/>
            <person name="Sadzewicz L."/>
            <person name="Ott S."/>
            <person name="Zhao X."/>
            <person name="Nagaraj S."/>
            <person name="Vavikolanu K."/>
            <person name="Aluvathingal J."/>
            <person name="Nadendla S."/>
            <person name="Sichtig H."/>
        </authorList>
    </citation>
    <scope>NUCLEOTIDE SEQUENCE [LARGE SCALE GENOMIC DNA]</scope>
    <source>
        <strain evidence="8">FDAARGOS_390</strain>
    </source>
</reference>
<evidence type="ECO:0000259" key="6">
    <source>
        <dbReference type="Pfam" id="PF02826"/>
    </source>
</evidence>
<dbReference type="GO" id="GO:0016618">
    <property type="term" value="F:hydroxypyruvate reductase [NAD(P)H] activity"/>
    <property type="evidence" value="ECO:0007669"/>
    <property type="project" value="TreeGrafter"/>
</dbReference>
<accession>A0A2A7SE16</accession>
<dbReference type="EMBL" id="PDDY01000001">
    <property type="protein sequence ID" value="PEH41525.1"/>
    <property type="molecule type" value="Genomic_DNA"/>
</dbReference>
<evidence type="ECO:0000256" key="3">
    <source>
        <dbReference type="ARBA" id="ARBA00023027"/>
    </source>
</evidence>
<keyword evidence="3" id="KW-0520">NAD</keyword>
<dbReference type="FunFam" id="3.40.50.720:FF:000213">
    <property type="entry name" value="Putative 2-hydroxyacid dehydrogenase"/>
    <property type="match status" value="1"/>
</dbReference>
<gene>
    <name evidence="7" type="ORF">CRM94_04770</name>
</gene>
<dbReference type="InterPro" id="IPR006140">
    <property type="entry name" value="D-isomer_DH_NAD-bd"/>
</dbReference>
<evidence type="ECO:0000313" key="8">
    <source>
        <dbReference type="Proteomes" id="UP000220629"/>
    </source>
</evidence>
<proteinExistence type="inferred from homology"/>
<evidence type="ECO:0000313" key="7">
    <source>
        <dbReference type="EMBL" id="PEH41525.1"/>
    </source>
</evidence>
<dbReference type="SUPFAM" id="SSF51735">
    <property type="entry name" value="NAD(P)-binding Rossmann-fold domains"/>
    <property type="match status" value="1"/>
</dbReference>
<dbReference type="Pfam" id="PF02826">
    <property type="entry name" value="2-Hacid_dh_C"/>
    <property type="match status" value="1"/>
</dbReference>
<dbReference type="InterPro" id="IPR036291">
    <property type="entry name" value="NAD(P)-bd_dom_sf"/>
</dbReference>
<dbReference type="Pfam" id="PF00389">
    <property type="entry name" value="2-Hacid_dh"/>
    <property type="match status" value="1"/>
</dbReference>
<dbReference type="RefSeq" id="WP_098151617.1">
    <property type="nucleotide sequence ID" value="NZ_CADEZB010000029.1"/>
</dbReference>
<comment type="caution">
    <text evidence="7">The sequence shown here is derived from an EMBL/GenBank/DDBJ whole genome shotgun (WGS) entry which is preliminary data.</text>
</comment>
<dbReference type="InterPro" id="IPR006139">
    <property type="entry name" value="D-isomer_2_OHA_DH_cat_dom"/>
</dbReference>
<evidence type="ECO:0000256" key="2">
    <source>
        <dbReference type="ARBA" id="ARBA00023002"/>
    </source>
</evidence>
<dbReference type="SUPFAM" id="SSF52283">
    <property type="entry name" value="Formate/glycerate dehydrogenase catalytic domain-like"/>
    <property type="match status" value="1"/>
</dbReference>
<name>A0A2A7SE16_BURGA</name>
<organism evidence="7 8">
    <name type="scientific">Burkholderia gladioli</name>
    <name type="common">Pseudomonas marginata</name>
    <name type="synonym">Phytomonas marginata</name>
    <dbReference type="NCBI Taxonomy" id="28095"/>
    <lineage>
        <taxon>Bacteria</taxon>
        <taxon>Pseudomonadati</taxon>
        <taxon>Pseudomonadota</taxon>
        <taxon>Betaproteobacteria</taxon>
        <taxon>Burkholderiales</taxon>
        <taxon>Burkholderiaceae</taxon>
        <taxon>Burkholderia</taxon>
    </lineage>
</organism>
<dbReference type="Proteomes" id="UP000220629">
    <property type="component" value="Unassembled WGS sequence"/>
</dbReference>
<evidence type="ECO:0000256" key="4">
    <source>
        <dbReference type="RuleBase" id="RU003719"/>
    </source>
</evidence>
<dbReference type="PANTHER" id="PTHR10996">
    <property type="entry name" value="2-HYDROXYACID DEHYDROGENASE-RELATED"/>
    <property type="match status" value="1"/>
</dbReference>
<feature type="domain" description="D-isomer specific 2-hydroxyacid dehydrogenase catalytic" evidence="5">
    <location>
        <begin position="7"/>
        <end position="311"/>
    </location>
</feature>
<comment type="similarity">
    <text evidence="4">Belongs to the D-isomer specific 2-hydroxyacid dehydrogenase family.</text>
</comment>
<dbReference type="GO" id="GO:0051287">
    <property type="term" value="F:NAD binding"/>
    <property type="evidence" value="ECO:0007669"/>
    <property type="project" value="InterPro"/>
</dbReference>